<sequence length="408" mass="46951">MLLCWNAHLMNKAGRLAFVKAVLSAIPIHQLLVLAPPKKTIKALVKIQRGFLWAGRADANGGNCHVNWQRVARPISLGGLGIRDVERSGLALRMRWLWFNRTDNTRAWSGLDLQFSAEERDFFFAPTTMRLSNGQQALFWEDRWIEGRSIREIAPLLHACIPKHRRKLRTVANGLQAHKWARGIHGVIGIQEVGQYLQLWHKIEHTTLSNEPDHLLWKWTASGTCTAQSAYQATFHGSISCDAWKLTWKCWAPPRVRFFHWLAQLDRCWTADRLARRGLQHPPRCPLCDQEPETMHHLLLTCPFSRQVWHEALAWLRMPCRPPDGEESLNAWWTTARQTTPKPMRKGLASMTLLVPWMTWKHRNDCVFDRGRPSTISLVAKIKEEAALWARSSAQGLKAAIPQTWDVH</sequence>
<reference evidence="2" key="3">
    <citation type="submission" date="2022-01" db="UniProtKB">
        <authorList>
            <consortium name="EnsemblPlants"/>
        </authorList>
    </citation>
    <scope>IDENTIFICATION</scope>
    <source>
        <strain evidence="2">subsp. vulgare</strain>
    </source>
</reference>
<accession>A0A8I7BHA9</accession>
<dbReference type="InterPro" id="IPR026960">
    <property type="entry name" value="RVT-Znf"/>
</dbReference>
<reference evidence="3" key="1">
    <citation type="journal article" date="2012" name="Nature">
        <title>A physical, genetic and functional sequence assembly of the barley genome.</title>
        <authorList>
            <consortium name="The International Barley Genome Sequencing Consortium"/>
            <person name="Mayer K.F."/>
            <person name="Waugh R."/>
            <person name="Brown J.W."/>
            <person name="Schulman A."/>
            <person name="Langridge P."/>
            <person name="Platzer M."/>
            <person name="Fincher G.B."/>
            <person name="Muehlbauer G.J."/>
            <person name="Sato K."/>
            <person name="Close T.J."/>
            <person name="Wise R.P."/>
            <person name="Stein N."/>
        </authorList>
    </citation>
    <scope>NUCLEOTIDE SEQUENCE [LARGE SCALE GENOMIC DNA]</scope>
    <source>
        <strain evidence="3">cv. Morex</strain>
    </source>
</reference>
<name>A0A8I7BHA9_HORVV</name>
<protein>
    <recommendedName>
        <fullName evidence="1">Reverse transcriptase zinc-binding domain-containing protein</fullName>
    </recommendedName>
</protein>
<dbReference type="Gramene" id="HORVU.MOREX.r3.6HG0607670.1">
    <property type="protein sequence ID" value="HORVU.MOREX.r3.6HG0607670.1.CDS1"/>
    <property type="gene ID" value="HORVU.MOREX.r3.6HG0607670"/>
</dbReference>
<proteinExistence type="predicted"/>
<dbReference type="AlphaFoldDB" id="A0A8I7BHA9"/>
<evidence type="ECO:0000259" key="1">
    <source>
        <dbReference type="Pfam" id="PF13966"/>
    </source>
</evidence>
<reference evidence="2" key="2">
    <citation type="submission" date="2020-10" db="EMBL/GenBank/DDBJ databases">
        <authorList>
            <person name="Scholz U."/>
            <person name="Mascher M."/>
            <person name="Fiebig A."/>
        </authorList>
    </citation>
    <scope>NUCLEOTIDE SEQUENCE [LARGE SCALE GENOMIC DNA]</scope>
    <source>
        <strain evidence="2">cv. Morex</strain>
    </source>
</reference>
<evidence type="ECO:0000313" key="2">
    <source>
        <dbReference type="EnsemblPlants" id="HORVU.MOREX.r3.6HG0607670.1.CDS1"/>
    </source>
</evidence>
<feature type="domain" description="Reverse transcriptase zinc-binding" evidence="1">
    <location>
        <begin position="227"/>
        <end position="309"/>
    </location>
</feature>
<dbReference type="PANTHER" id="PTHR33116">
    <property type="entry name" value="REVERSE TRANSCRIPTASE ZINC-BINDING DOMAIN-CONTAINING PROTEIN-RELATED-RELATED"/>
    <property type="match status" value="1"/>
</dbReference>
<keyword evidence="3" id="KW-1185">Reference proteome</keyword>
<evidence type="ECO:0000313" key="3">
    <source>
        <dbReference type="Proteomes" id="UP000011116"/>
    </source>
</evidence>
<dbReference type="PANTHER" id="PTHR33116:SF78">
    <property type="entry name" value="OS12G0587133 PROTEIN"/>
    <property type="match status" value="1"/>
</dbReference>
<dbReference type="Pfam" id="PF13966">
    <property type="entry name" value="zf-RVT"/>
    <property type="match status" value="1"/>
</dbReference>
<dbReference type="EnsemblPlants" id="HORVU.MOREX.r3.6HG0607670.1">
    <property type="protein sequence ID" value="HORVU.MOREX.r3.6HG0607670.1.CDS1"/>
    <property type="gene ID" value="HORVU.MOREX.r3.6HG0607670"/>
</dbReference>
<organism evidence="2 3">
    <name type="scientific">Hordeum vulgare subsp. vulgare</name>
    <name type="common">Domesticated barley</name>
    <dbReference type="NCBI Taxonomy" id="112509"/>
    <lineage>
        <taxon>Eukaryota</taxon>
        <taxon>Viridiplantae</taxon>
        <taxon>Streptophyta</taxon>
        <taxon>Embryophyta</taxon>
        <taxon>Tracheophyta</taxon>
        <taxon>Spermatophyta</taxon>
        <taxon>Magnoliopsida</taxon>
        <taxon>Liliopsida</taxon>
        <taxon>Poales</taxon>
        <taxon>Poaceae</taxon>
        <taxon>BOP clade</taxon>
        <taxon>Pooideae</taxon>
        <taxon>Triticodae</taxon>
        <taxon>Triticeae</taxon>
        <taxon>Hordeinae</taxon>
        <taxon>Hordeum</taxon>
    </lineage>
</organism>
<dbReference type="Proteomes" id="UP000011116">
    <property type="component" value="Chromosome 6H"/>
</dbReference>